<dbReference type="InterPro" id="IPR036412">
    <property type="entry name" value="HAD-like_sf"/>
</dbReference>
<name>A0A852TEH6_9BACI</name>
<dbReference type="InterPro" id="IPR006379">
    <property type="entry name" value="HAD-SF_hydro_IIB"/>
</dbReference>
<evidence type="ECO:0000313" key="2">
    <source>
        <dbReference type="EMBL" id="NYE07162.1"/>
    </source>
</evidence>
<dbReference type="InterPro" id="IPR023214">
    <property type="entry name" value="HAD_sf"/>
</dbReference>
<dbReference type="NCBIfam" id="TIGR01484">
    <property type="entry name" value="HAD-SF-IIB"/>
    <property type="match status" value="1"/>
</dbReference>
<evidence type="ECO:0000256" key="1">
    <source>
        <dbReference type="SAM" id="Coils"/>
    </source>
</evidence>
<dbReference type="PANTHER" id="PTHR10000:SF55">
    <property type="entry name" value="5-AMINO-6-(5-PHOSPHO-D-RIBITYLAMINO)URACIL PHOSPHATASE YCSE"/>
    <property type="match status" value="1"/>
</dbReference>
<dbReference type="NCBIfam" id="TIGR00099">
    <property type="entry name" value="Cof-subfamily"/>
    <property type="match status" value="1"/>
</dbReference>
<dbReference type="EMBL" id="JACCBX010000008">
    <property type="protein sequence ID" value="NYE07162.1"/>
    <property type="molecule type" value="Genomic_DNA"/>
</dbReference>
<evidence type="ECO:0008006" key="4">
    <source>
        <dbReference type="Google" id="ProtNLM"/>
    </source>
</evidence>
<dbReference type="SFLD" id="SFLDS00003">
    <property type="entry name" value="Haloacid_Dehalogenase"/>
    <property type="match status" value="1"/>
</dbReference>
<dbReference type="GO" id="GO:0000287">
    <property type="term" value="F:magnesium ion binding"/>
    <property type="evidence" value="ECO:0007669"/>
    <property type="project" value="TreeGrafter"/>
</dbReference>
<accession>A0A852TEH6</accession>
<reference evidence="3" key="2">
    <citation type="submission" date="2020-08" db="EMBL/GenBank/DDBJ databases">
        <title>The Agave Microbiome: Exploring the role of microbial communities in plant adaptations to desert environments.</title>
        <authorList>
            <person name="Partida-Martinez L.P."/>
        </authorList>
    </citation>
    <scope>NUCLEOTIDE SEQUENCE [LARGE SCALE GENOMIC DNA]</scope>
    <source>
        <strain evidence="3">AT2.8</strain>
    </source>
</reference>
<dbReference type="SFLD" id="SFLDG01140">
    <property type="entry name" value="C2.B:_Phosphomannomutase_and_P"/>
    <property type="match status" value="1"/>
</dbReference>
<dbReference type="GO" id="GO:0016791">
    <property type="term" value="F:phosphatase activity"/>
    <property type="evidence" value="ECO:0007669"/>
    <property type="project" value="UniProtKB-ARBA"/>
</dbReference>
<dbReference type="CDD" id="cd07516">
    <property type="entry name" value="HAD_Pase"/>
    <property type="match status" value="1"/>
</dbReference>
<organism evidence="2 3">
    <name type="scientific">Neobacillus niacini</name>
    <dbReference type="NCBI Taxonomy" id="86668"/>
    <lineage>
        <taxon>Bacteria</taxon>
        <taxon>Bacillati</taxon>
        <taxon>Bacillota</taxon>
        <taxon>Bacilli</taxon>
        <taxon>Bacillales</taxon>
        <taxon>Bacillaceae</taxon>
        <taxon>Neobacillus</taxon>
    </lineage>
</organism>
<dbReference type="Proteomes" id="UP000548423">
    <property type="component" value="Unassembled WGS sequence"/>
</dbReference>
<dbReference type="AlphaFoldDB" id="A0A852TEH6"/>
<dbReference type="InterPro" id="IPR000150">
    <property type="entry name" value="Cof"/>
</dbReference>
<dbReference type="SUPFAM" id="SSF56784">
    <property type="entry name" value="HAD-like"/>
    <property type="match status" value="1"/>
</dbReference>
<dbReference type="Gene3D" id="3.40.50.1000">
    <property type="entry name" value="HAD superfamily/HAD-like"/>
    <property type="match status" value="1"/>
</dbReference>
<feature type="coiled-coil region" evidence="1">
    <location>
        <begin position="168"/>
        <end position="195"/>
    </location>
</feature>
<proteinExistence type="predicted"/>
<dbReference type="PANTHER" id="PTHR10000">
    <property type="entry name" value="PHOSPHOSERINE PHOSPHATASE"/>
    <property type="match status" value="1"/>
</dbReference>
<dbReference type="Pfam" id="PF08282">
    <property type="entry name" value="Hydrolase_3"/>
    <property type="match status" value="1"/>
</dbReference>
<gene>
    <name evidence="2" type="ORF">F4694_003947</name>
</gene>
<comment type="caution">
    <text evidence="2">The sequence shown here is derived from an EMBL/GenBank/DDBJ whole genome shotgun (WGS) entry which is preliminary data.</text>
</comment>
<dbReference type="PROSITE" id="PS01228">
    <property type="entry name" value="COF_1"/>
    <property type="match status" value="1"/>
</dbReference>
<reference evidence="3" key="1">
    <citation type="submission" date="2020-07" db="EMBL/GenBank/DDBJ databases">
        <authorList>
            <person name="Partida-Martinez L."/>
            <person name="Huntemann M."/>
            <person name="Clum A."/>
            <person name="Wang J."/>
            <person name="Palaniappan K."/>
            <person name="Ritter S."/>
            <person name="Chen I.-M."/>
            <person name="Stamatis D."/>
            <person name="Reddy T."/>
            <person name="O'Malley R."/>
            <person name="Daum C."/>
            <person name="Shapiro N."/>
            <person name="Ivanova N."/>
            <person name="Kyrpides N."/>
            <person name="Woyke T."/>
        </authorList>
    </citation>
    <scope>NUCLEOTIDE SEQUENCE [LARGE SCALE GENOMIC DNA]</scope>
    <source>
        <strain evidence="3">AT2.8</strain>
    </source>
</reference>
<dbReference type="Gene3D" id="3.30.1240.10">
    <property type="match status" value="1"/>
</dbReference>
<keyword evidence="1" id="KW-0175">Coiled coil</keyword>
<evidence type="ECO:0000313" key="3">
    <source>
        <dbReference type="Proteomes" id="UP000548423"/>
    </source>
</evidence>
<protein>
    <recommendedName>
        <fullName evidence="4">HAD family phosphatase</fullName>
    </recommendedName>
</protein>
<sequence length="287" mass="33162">MDFKPKVIFLDMDGTILNHQNQVSIHTKDVIEQLRNQGIYVFIATGRAFDEIEGIVPAGFEVDGVVTSNGMAGYVGNEVIFKHSLPLNLVEEVIKRARESKVYYELFPYGYDRITLKQDQSYVENEITEPKPERVGINEWLSRKEAIKEKIMWVDEIVGHEFSKFYFFAKSKEHINRWKEELEQLKKEIDFTTSISSNHNVEVMVANVNKATGIQQMLKHFNLSETETMAIGDSDNDLPMLRLVHYSVAMKNAPDRIKEITDDVTEFTCDEDGVSYYLKARFLTEKN</sequence>
<dbReference type="GO" id="GO:0005829">
    <property type="term" value="C:cytosol"/>
    <property type="evidence" value="ECO:0007669"/>
    <property type="project" value="TreeGrafter"/>
</dbReference>
<dbReference type="PROSITE" id="PS01229">
    <property type="entry name" value="COF_2"/>
    <property type="match status" value="1"/>
</dbReference>